<keyword evidence="6" id="KW-1185">Reference proteome</keyword>
<dbReference type="InterPro" id="IPR027417">
    <property type="entry name" value="P-loop_NTPase"/>
</dbReference>
<keyword evidence="2" id="KW-0472">Membrane</keyword>
<dbReference type="SUPFAM" id="SSF52540">
    <property type="entry name" value="P-loop containing nucleoside triphosphate hydrolases"/>
    <property type="match status" value="1"/>
</dbReference>
<feature type="compositionally biased region" description="Basic and acidic residues" evidence="1">
    <location>
        <begin position="11"/>
        <end position="20"/>
    </location>
</feature>
<evidence type="ECO:0000313" key="4">
    <source>
        <dbReference type="EMBL" id="MBC3291096.1"/>
    </source>
</evidence>
<evidence type="ECO:0000256" key="2">
    <source>
        <dbReference type="SAM" id="Phobius"/>
    </source>
</evidence>
<feature type="transmembrane region" description="Helical" evidence="2">
    <location>
        <begin position="378"/>
        <end position="400"/>
    </location>
</feature>
<sequence>MNILNFQSENPSERDAFKGESHDRVAQAIHDYISSRKNHRVIGLDGEFGSGKSSILQMLEKKIKDKGSKSVLWIFDCEQNYQGSIKSNFIELFTDQVTDLLTKVGDKDAIPEVLKTRDIALGRHFSYTKDTRSHISVWAVLLIASGVLSPTFIRDYLPQLRASAELPWWQHLFYLGTSLAPVIILILAYFFNGKEQTGKKRWNISSLLKGSSDDQITETIEISKEVSPLDLKRALRNHLHAVKEHHFIIVIDNLDRLPRDVLRSVWSDLEIFTSVTGTENLSVIVPFCSTKVSKYLNGDTEHSYDSKDFIAKKFPVVFRTPPIITSGWKDAFRALWSETFGPASQSDADTCSIILQRHSPMAGGLVTPRLQKRFINDIATTMLVTAGQPSVVCIAAYIAVCKYNNIPIETLLKEPSAPATDSATPTDKADEKELKEITSLNLVRTRRTLQTLFGEDMDQGWPIQILQIHFQTSPDIAIAELIDQPLATAIESQDGKKLASLVPYFGFTDSFVRGLEGAVSPNNLFLTLHEAASSGNCDIGALIPLVNKRFTESPLLEGHVPETGYFEAIKGLINLGVSKTIFDGKLEAAHDAFLQMNRQAFDPDANDSYQKTITLYDSYLHALDYQFPELTMDSSEVLFHTLVPDPDLLVIDTNRISLSQKGRVDAVRQIISNDTVALEMTPLPEDEWVHCLYQYFGQMKLSVKKRDYQLDDEQAAEITTAISSDPADERAWLGLAFFEKYSSSIPTLIKSYASSTKSNFIKIAMAVAYIRQDMGAELAEIPEIESAFAQEPEFLNAMTGALITTGNLFALVLQPESRELVAPLLVRVIKDRLAASIFTVDVYRHYTELCEALEDAGLQEGEFLEWFTSFPLAVQNIPTLDQIDPQFLEEILTGSNKMLLAFRAHILNRDFGPEIAAPAWLAIFNSPNPRVANALDHMAVRKLDFAGEKNAHSAISTYFTTAVKQSPFVALSPSALRNIKNVLNLFDKDTKFIVGTELRACIYDSATAVESSIFILSEFGALLPSVAPRNAVEEDRLLRILLFLHREPGSTSLASDFLDSRWEQLADWSISKDHKDTYASYVTKLKERLPKVHKDLSNKTGFKARMKKFAGALMARPADTDD</sequence>
<gene>
    <name evidence="5" type="ORF">HU722_0004240</name>
    <name evidence="4" type="ORF">HU722_06155</name>
</gene>
<dbReference type="InterPro" id="IPR011646">
    <property type="entry name" value="KAP_P-loop"/>
</dbReference>
<proteinExistence type="predicted"/>
<name>A0A8H9YM25_9PSED</name>
<feature type="transmembrane region" description="Helical" evidence="2">
    <location>
        <begin position="135"/>
        <end position="153"/>
    </location>
</feature>
<keyword evidence="2" id="KW-0812">Transmembrane</keyword>
<dbReference type="KEGG" id="ptrt:HU722_0004240"/>
<dbReference type="RefSeq" id="WP_186754716.1">
    <property type="nucleotide sequence ID" value="NZ_CP077084.1"/>
</dbReference>
<protein>
    <submittedName>
        <fullName evidence="5">KAP family NTPase</fullName>
    </submittedName>
</protein>
<reference evidence="5" key="2">
    <citation type="submission" date="2021-06" db="EMBL/GenBank/DDBJ databases">
        <title>Updating the genus Pseudomonas: Description of 43 new species and partition of the Pseudomonas putida group.</title>
        <authorList>
            <person name="Girard L."/>
            <person name="Lood C."/>
            <person name="Vandamme P."/>
            <person name="Rokni-Zadeh H."/>
            <person name="van Noort V."/>
            <person name="Hofte M."/>
            <person name="Lavigne R."/>
            <person name="De Mot R."/>
        </authorList>
    </citation>
    <scope>NUCLEOTIDE SEQUENCE</scope>
    <source>
        <strain evidence="5">SWRI145</strain>
    </source>
</reference>
<feature type="compositionally biased region" description="Polar residues" evidence="1">
    <location>
        <begin position="1"/>
        <end position="10"/>
    </location>
</feature>
<evidence type="ECO:0000259" key="3">
    <source>
        <dbReference type="Pfam" id="PF07693"/>
    </source>
</evidence>
<keyword evidence="2" id="KW-1133">Transmembrane helix</keyword>
<dbReference type="AlphaFoldDB" id="A0A8H9YM25"/>
<feature type="region of interest" description="Disordered" evidence="1">
    <location>
        <begin position="1"/>
        <end position="20"/>
    </location>
</feature>
<dbReference type="EMBL" id="CP077084">
    <property type="protein sequence ID" value="QXH84709.1"/>
    <property type="molecule type" value="Genomic_DNA"/>
</dbReference>
<dbReference type="Pfam" id="PF07693">
    <property type="entry name" value="KAP_NTPase"/>
    <property type="match status" value="1"/>
</dbReference>
<feature type="transmembrane region" description="Helical" evidence="2">
    <location>
        <begin position="173"/>
        <end position="191"/>
    </location>
</feature>
<evidence type="ECO:0000313" key="5">
    <source>
        <dbReference type="EMBL" id="QXH84709.1"/>
    </source>
</evidence>
<dbReference type="EMBL" id="JABWQF010000003">
    <property type="protein sequence ID" value="MBC3291096.1"/>
    <property type="molecule type" value="Genomic_DNA"/>
</dbReference>
<organism evidence="4">
    <name type="scientific">Pseudomonas tritici</name>
    <dbReference type="NCBI Taxonomy" id="2745518"/>
    <lineage>
        <taxon>Bacteria</taxon>
        <taxon>Pseudomonadati</taxon>
        <taxon>Pseudomonadota</taxon>
        <taxon>Gammaproteobacteria</taxon>
        <taxon>Pseudomonadales</taxon>
        <taxon>Pseudomonadaceae</taxon>
        <taxon>Pseudomonas</taxon>
    </lineage>
</organism>
<evidence type="ECO:0000256" key="1">
    <source>
        <dbReference type="SAM" id="MobiDB-lite"/>
    </source>
</evidence>
<accession>A0A8H9YM25</accession>
<dbReference type="Proteomes" id="UP000615613">
    <property type="component" value="Chromosome"/>
</dbReference>
<reference evidence="4" key="1">
    <citation type="journal article" date="2020" name="Microorganisms">
        <title>Reliable Identification of Environmental Pseudomonas Isolates Using the rpoD Gene.</title>
        <authorList>
            <consortium name="The Broad Institute Genome Sequencing Platform"/>
            <person name="Girard L."/>
            <person name="Lood C."/>
            <person name="Rokni-Zadeh H."/>
            <person name="van Noort V."/>
            <person name="Lavigne R."/>
            <person name="De Mot R."/>
        </authorList>
    </citation>
    <scope>NUCLEOTIDE SEQUENCE [LARGE SCALE GENOMIC DNA]</scope>
    <source>
        <strain evidence="4">SWRI145</strain>
    </source>
</reference>
<feature type="domain" description="KAP NTPase" evidence="3">
    <location>
        <begin position="24"/>
        <end position="381"/>
    </location>
</feature>
<evidence type="ECO:0000313" key="6">
    <source>
        <dbReference type="Proteomes" id="UP000615613"/>
    </source>
</evidence>